<dbReference type="InterPro" id="IPR001296">
    <property type="entry name" value="Glyco_trans_1"/>
</dbReference>
<accession>A0AB39WRU3</accession>
<name>A0AB39WRU3_9PSED</name>
<dbReference type="EC" id="2.4.-.-" evidence="4"/>
<dbReference type="Pfam" id="PF00534">
    <property type="entry name" value="Glycos_transf_1"/>
    <property type="match status" value="1"/>
</dbReference>
<dbReference type="EMBL" id="CP165623">
    <property type="protein sequence ID" value="XDV04002.1"/>
    <property type="molecule type" value="Genomic_DNA"/>
</dbReference>
<evidence type="ECO:0000256" key="2">
    <source>
        <dbReference type="ARBA" id="ARBA00022679"/>
    </source>
</evidence>
<evidence type="ECO:0000256" key="1">
    <source>
        <dbReference type="ARBA" id="ARBA00022676"/>
    </source>
</evidence>
<proteinExistence type="predicted"/>
<protein>
    <submittedName>
        <fullName evidence="4">Glycosyltransferase family 4 protein</fullName>
        <ecNumber evidence="4">2.4.-.-</ecNumber>
    </submittedName>
</protein>
<reference evidence="4" key="1">
    <citation type="submission" date="2024-07" db="EMBL/GenBank/DDBJ databases">
        <authorList>
            <person name="Biller S.J."/>
        </authorList>
    </citation>
    <scope>NUCLEOTIDE SEQUENCE</scope>
    <source>
        <strain evidence="4">WC2401</strain>
    </source>
</reference>
<dbReference type="AlphaFoldDB" id="A0AB39WRU3"/>
<dbReference type="SUPFAM" id="SSF53756">
    <property type="entry name" value="UDP-Glycosyltransferase/glycogen phosphorylase"/>
    <property type="match status" value="1"/>
</dbReference>
<keyword evidence="1 4" id="KW-0328">Glycosyltransferase</keyword>
<dbReference type="CDD" id="cd03801">
    <property type="entry name" value="GT4_PimA-like"/>
    <property type="match status" value="1"/>
</dbReference>
<dbReference type="PANTHER" id="PTHR12526">
    <property type="entry name" value="GLYCOSYLTRANSFERASE"/>
    <property type="match status" value="1"/>
</dbReference>
<keyword evidence="2 4" id="KW-0808">Transferase</keyword>
<evidence type="ECO:0000259" key="3">
    <source>
        <dbReference type="Pfam" id="PF00534"/>
    </source>
</evidence>
<dbReference type="Gene3D" id="3.40.50.2000">
    <property type="entry name" value="Glycogen Phosphorylase B"/>
    <property type="match status" value="1"/>
</dbReference>
<evidence type="ECO:0000313" key="4">
    <source>
        <dbReference type="EMBL" id="XDV04002.1"/>
    </source>
</evidence>
<organism evidence="4">
    <name type="scientific">Pseudomonas sp. WC2401</name>
    <dbReference type="NCBI Taxonomy" id="3234143"/>
    <lineage>
        <taxon>Bacteria</taxon>
        <taxon>Pseudomonadati</taxon>
        <taxon>Pseudomonadota</taxon>
        <taxon>Gammaproteobacteria</taxon>
        <taxon>Pseudomonadales</taxon>
        <taxon>Pseudomonadaceae</taxon>
        <taxon>Pseudomonas</taxon>
    </lineage>
</organism>
<dbReference type="RefSeq" id="WP_369781569.1">
    <property type="nucleotide sequence ID" value="NZ_CP165623.1"/>
</dbReference>
<dbReference type="GO" id="GO:1901135">
    <property type="term" value="P:carbohydrate derivative metabolic process"/>
    <property type="evidence" value="ECO:0007669"/>
    <property type="project" value="UniProtKB-ARBA"/>
</dbReference>
<feature type="domain" description="Glycosyl transferase family 1" evidence="3">
    <location>
        <begin position="247"/>
        <end position="337"/>
    </location>
</feature>
<dbReference type="GO" id="GO:0016757">
    <property type="term" value="F:glycosyltransferase activity"/>
    <property type="evidence" value="ECO:0007669"/>
    <property type="project" value="UniProtKB-KW"/>
</dbReference>
<gene>
    <name evidence="4" type="ORF">AB3G35_12965</name>
</gene>
<dbReference type="PANTHER" id="PTHR12526:SF510">
    <property type="entry name" value="D-INOSITOL 3-PHOSPHATE GLYCOSYLTRANSFERASE"/>
    <property type="match status" value="1"/>
</dbReference>
<sequence>MILFILYEFVSSTQKGASGGNISNYLLIDKLRQHKKIGIIAPNISKDLVNELEDKGIFVVTDNLELRPPFGGLKKRQWFKTAIDLLIRSHPKLISELDIVVTSNGTCDLTEKLRTNKTQFYILCRAFEDFFDHESHYPLQEKIRRKFKKIYAAKKIALAYRSADRIVTNSEFMKDFIGTYYPKVDISVLYPPIDIPLKNLKPIPSKPRVGIINPSARKGEGVFLSLAHNHPELNFVYFSQNPKKYSSKNIHYAGWCSDRDKLFTHIDILIAPSAWTEPFGRVSVEAVRSGIPVLVSNIGGLPETVDSSFVVTTQTIECWEDKLSWITSNPNEVEEAWSRSVLKSADFEQSSHDKNALNIFATP</sequence>